<reference evidence="1 2" key="1">
    <citation type="submission" date="2016-01" db="EMBL/GenBank/DDBJ databases">
        <title>Draft Genome Sequences of Seven Thermophilic Sporeformers Isolated from Foods.</title>
        <authorList>
            <person name="Berendsen E.M."/>
            <person name="Wells-Bennik M.H."/>
            <person name="Krawcyk A.O."/>
            <person name="De Jong A."/>
            <person name="Holsappel S."/>
            <person name="Eijlander R.T."/>
            <person name="Kuipers O.P."/>
        </authorList>
    </citation>
    <scope>NUCLEOTIDE SEQUENCE [LARGE SCALE GENOMIC DNA]</scope>
    <source>
        <strain evidence="1 2">B4110</strain>
    </source>
</reference>
<accession>A0A150MVT6</accession>
<dbReference type="PATRIC" id="fig|153151.4.peg.3954"/>
<sequence length="195" mass="22514">MNNLEHLVKNFYEKTESNGGTLCIVEQEKTGEANLIVHCSSEAVVFVIKPNNGFAYLKIKNTPDGILFIRDKQQNWELHIFECKKTVTEKSWDKVKKQFEGGILHAHMLRGLLDIPPFSRICVYTVYREEKLLEKTADPSLLRRPVGERLKSRPYEDWNDSSLRILNLDIPHEHIRLDASGQGVYAINTKQDNHP</sequence>
<evidence type="ECO:0000313" key="2">
    <source>
        <dbReference type="Proteomes" id="UP000075324"/>
    </source>
</evidence>
<name>A0A150MVT6_9BACL</name>
<gene>
    <name evidence="1" type="ORF">B4110_3722</name>
</gene>
<dbReference type="AlphaFoldDB" id="A0A150MVT6"/>
<evidence type="ECO:0000313" key="1">
    <source>
        <dbReference type="EMBL" id="KYD28509.1"/>
    </source>
</evidence>
<dbReference type="EMBL" id="LQYW01000079">
    <property type="protein sequence ID" value="KYD28509.1"/>
    <property type="molecule type" value="Genomic_DNA"/>
</dbReference>
<proteinExistence type="predicted"/>
<organism evidence="1 2">
    <name type="scientific">Parageobacillus toebii</name>
    <dbReference type="NCBI Taxonomy" id="153151"/>
    <lineage>
        <taxon>Bacteria</taxon>
        <taxon>Bacillati</taxon>
        <taxon>Bacillota</taxon>
        <taxon>Bacilli</taxon>
        <taxon>Bacillales</taxon>
        <taxon>Anoxybacillaceae</taxon>
        <taxon>Parageobacillus</taxon>
    </lineage>
</organism>
<dbReference type="Proteomes" id="UP000075324">
    <property type="component" value="Unassembled WGS sequence"/>
</dbReference>
<comment type="caution">
    <text evidence="1">The sequence shown here is derived from an EMBL/GenBank/DDBJ whole genome shotgun (WGS) entry which is preliminary data.</text>
</comment>
<dbReference type="RefSeq" id="WP_062678430.1">
    <property type="nucleotide sequence ID" value="NZ_LQYW01000079.1"/>
</dbReference>
<protein>
    <submittedName>
        <fullName evidence="1">Uncharacterized protein</fullName>
    </submittedName>
</protein>